<evidence type="ECO:0000256" key="3">
    <source>
        <dbReference type="ARBA" id="ARBA00022729"/>
    </source>
</evidence>
<sequence length="274" mass="30136">MAFRFIGARSIQQFSHFALIAFFLILGFTPSARAQWFIPGDPEDWNAQLGMGAALRPDFPGASNHIITPVPFIDLTYKKRFFLNSGRGLGTFLYGDKNGRLKYMLGISAGPSLDNRSRNDIAGMPRVGLTAEGRVFGEVFFDNWSVELTLSKDMLGEGHEGLTGDLGLNYTQRLEGKKGLFRIGPQIRFGSGDYMDSFFSVTADQSIASGLRPFDADAGLQSIGGRAFLSYPLFGNWNAVGAIRYFRLVSDSADSPVSLDKDQFGLFAAIAYRF</sequence>
<dbReference type="PANTHER" id="PTHR38776:SF1">
    <property type="entry name" value="MLTA-INTERACTING PROTEIN-RELATED"/>
    <property type="match status" value="1"/>
</dbReference>
<dbReference type="RefSeq" id="WP_161760495.1">
    <property type="nucleotide sequence ID" value="NZ_BKCN01000005.1"/>
</dbReference>
<evidence type="ECO:0000313" key="6">
    <source>
        <dbReference type="EMBL" id="GER03599.1"/>
    </source>
</evidence>
<dbReference type="GO" id="GO:0009279">
    <property type="term" value="C:cell outer membrane"/>
    <property type="evidence" value="ECO:0007669"/>
    <property type="project" value="UniProtKB-SubCell"/>
</dbReference>
<dbReference type="EMBL" id="BKCN01000005">
    <property type="protein sequence ID" value="GER03599.1"/>
    <property type="molecule type" value="Genomic_DNA"/>
</dbReference>
<dbReference type="PANTHER" id="PTHR38776">
    <property type="entry name" value="MLTA-INTERACTING PROTEIN-RELATED"/>
    <property type="match status" value="1"/>
</dbReference>
<evidence type="ECO:0000256" key="5">
    <source>
        <dbReference type="ARBA" id="ARBA00023237"/>
    </source>
</evidence>
<organism evidence="6 7">
    <name type="scientific">Iodidimonas nitroreducens</name>
    <dbReference type="NCBI Taxonomy" id="1236968"/>
    <lineage>
        <taxon>Bacteria</taxon>
        <taxon>Pseudomonadati</taxon>
        <taxon>Pseudomonadota</taxon>
        <taxon>Alphaproteobacteria</taxon>
        <taxon>Iodidimonadales</taxon>
        <taxon>Iodidimonadaceae</taxon>
        <taxon>Iodidimonas</taxon>
    </lineage>
</organism>
<comment type="subcellular location">
    <subcellularLocation>
        <location evidence="1">Cell outer membrane</location>
    </subcellularLocation>
</comment>
<dbReference type="Proteomes" id="UP000324996">
    <property type="component" value="Unassembled WGS sequence"/>
</dbReference>
<keyword evidence="3" id="KW-0732">Signal</keyword>
<comment type="similarity">
    <text evidence="2">Belongs to the MipA/OmpV family.</text>
</comment>
<evidence type="ECO:0000256" key="2">
    <source>
        <dbReference type="ARBA" id="ARBA00005722"/>
    </source>
</evidence>
<evidence type="ECO:0000256" key="1">
    <source>
        <dbReference type="ARBA" id="ARBA00004442"/>
    </source>
</evidence>
<dbReference type="AlphaFoldDB" id="A0A5A7N958"/>
<protein>
    <submittedName>
        <fullName evidence="6">MltA-interacting MipA family protein</fullName>
    </submittedName>
</protein>
<name>A0A5A7N958_9PROT</name>
<dbReference type="Pfam" id="PF06629">
    <property type="entry name" value="MipA"/>
    <property type="match status" value="1"/>
</dbReference>
<accession>A0A5A7N958</accession>
<proteinExistence type="inferred from homology"/>
<evidence type="ECO:0000313" key="7">
    <source>
        <dbReference type="Proteomes" id="UP000324996"/>
    </source>
</evidence>
<evidence type="ECO:0000256" key="4">
    <source>
        <dbReference type="ARBA" id="ARBA00023136"/>
    </source>
</evidence>
<keyword evidence="4" id="KW-0472">Membrane</keyword>
<dbReference type="InterPro" id="IPR010583">
    <property type="entry name" value="MipA"/>
</dbReference>
<keyword evidence="5" id="KW-0998">Cell outer membrane</keyword>
<gene>
    <name evidence="6" type="ORF">JCM17846_12810</name>
</gene>
<keyword evidence="7" id="KW-1185">Reference proteome</keyword>
<reference evidence="6 7" key="1">
    <citation type="submission" date="2019-09" db="EMBL/GenBank/DDBJ databases">
        <title>NBRP : Genome information of microbial organism related human and environment.</title>
        <authorList>
            <person name="Hattori M."/>
            <person name="Oshima K."/>
            <person name="Inaba H."/>
            <person name="Suda W."/>
            <person name="Sakamoto M."/>
            <person name="Iino T."/>
            <person name="Kitahara M."/>
            <person name="Oshida Y."/>
            <person name="Iida T."/>
            <person name="Kudo T."/>
            <person name="Itoh T."/>
            <person name="Ohkuma M."/>
        </authorList>
    </citation>
    <scope>NUCLEOTIDE SEQUENCE [LARGE SCALE GENOMIC DNA]</scope>
    <source>
        <strain evidence="6 7">Q-1</strain>
    </source>
</reference>
<comment type="caution">
    <text evidence="6">The sequence shown here is derived from an EMBL/GenBank/DDBJ whole genome shotgun (WGS) entry which is preliminary data.</text>
</comment>